<dbReference type="Pfam" id="PF13419">
    <property type="entry name" value="HAD_2"/>
    <property type="match status" value="1"/>
</dbReference>
<dbReference type="GO" id="GO:0046872">
    <property type="term" value="F:metal ion binding"/>
    <property type="evidence" value="ECO:0007669"/>
    <property type="project" value="UniProtKB-KW"/>
</dbReference>
<dbReference type="Proteomes" id="UP000267798">
    <property type="component" value="Unassembled WGS sequence"/>
</dbReference>
<dbReference type="GO" id="GO:0016787">
    <property type="term" value="F:hydrolase activity"/>
    <property type="evidence" value="ECO:0007669"/>
    <property type="project" value="UniProtKB-KW"/>
</dbReference>
<dbReference type="SFLD" id="SFLDS00003">
    <property type="entry name" value="Haloacid_Dehalogenase"/>
    <property type="match status" value="1"/>
</dbReference>
<dbReference type="InterPro" id="IPR023198">
    <property type="entry name" value="PGP-like_dom2"/>
</dbReference>
<evidence type="ECO:0000313" key="4">
    <source>
        <dbReference type="EMBL" id="RJX40087.1"/>
    </source>
</evidence>
<dbReference type="Gene3D" id="1.10.150.240">
    <property type="entry name" value="Putative phosphatase, domain 2"/>
    <property type="match status" value="1"/>
</dbReference>
<evidence type="ECO:0000256" key="3">
    <source>
        <dbReference type="ARBA" id="ARBA00022801"/>
    </source>
</evidence>
<evidence type="ECO:0000313" key="5">
    <source>
        <dbReference type="Proteomes" id="UP000267798"/>
    </source>
</evidence>
<name>A0A3A6PGA3_9BACL</name>
<sequence>MVKAIIFDFDGTILDTETPWFYAFRDAYKEHGVELTIDQYSECVGTNNNTFNPYEYLMTELGLPIDKEQFRLKIHADHSALLEKEVVREGILDYLKLAKDAGLRIGLASSSGKAWIDRHLEALGIAHYFEVICTADDVSQVKPDPELYVKAMEKLGVKPEETIAIEDSPNGARAAVAAGMSCVIVPNPLTQMLTFDQETRYIHAESLTKLDFQTLVGAHAG</sequence>
<dbReference type="AlphaFoldDB" id="A0A3A6PGA3"/>
<dbReference type="InterPro" id="IPR041492">
    <property type="entry name" value="HAD_2"/>
</dbReference>
<keyword evidence="3 4" id="KW-0378">Hydrolase</keyword>
<dbReference type="CDD" id="cd16423">
    <property type="entry name" value="HAD_BPGM-like"/>
    <property type="match status" value="1"/>
</dbReference>
<dbReference type="SFLD" id="SFLDG01135">
    <property type="entry name" value="C1.5.6:_HAD__Beta-PGM__Phospha"/>
    <property type="match status" value="1"/>
</dbReference>
<dbReference type="EMBL" id="QXQB01000002">
    <property type="protein sequence ID" value="RJX40087.1"/>
    <property type="molecule type" value="Genomic_DNA"/>
</dbReference>
<comment type="similarity">
    <text evidence="1">Belongs to the HAD-like hydrolase superfamily. CbbY/CbbZ/Gph/YieH family.</text>
</comment>
<keyword evidence="5" id="KW-1185">Reference proteome</keyword>
<dbReference type="RefSeq" id="WP_120110059.1">
    <property type="nucleotide sequence ID" value="NZ_QXQB01000002.1"/>
</dbReference>
<dbReference type="SFLD" id="SFLDG01129">
    <property type="entry name" value="C1.5:_HAD__Beta-PGM__Phosphata"/>
    <property type="match status" value="1"/>
</dbReference>
<dbReference type="PANTHER" id="PTHR18901">
    <property type="entry name" value="2-DEOXYGLUCOSE-6-PHOSPHATE PHOSPHATASE 2"/>
    <property type="match status" value="1"/>
</dbReference>
<dbReference type="NCBIfam" id="TIGR01509">
    <property type="entry name" value="HAD-SF-IA-v3"/>
    <property type="match status" value="1"/>
</dbReference>
<dbReference type="InterPro" id="IPR036412">
    <property type="entry name" value="HAD-like_sf"/>
</dbReference>
<gene>
    <name evidence="4" type="ORF">D3P09_12000</name>
</gene>
<proteinExistence type="inferred from homology"/>
<dbReference type="FunFam" id="3.40.50.1000:FF:000036">
    <property type="entry name" value="HAD family hydrolase"/>
    <property type="match status" value="1"/>
</dbReference>
<comment type="caution">
    <text evidence="4">The sequence shown here is derived from an EMBL/GenBank/DDBJ whole genome shotgun (WGS) entry which is preliminary data.</text>
</comment>
<dbReference type="InterPro" id="IPR023214">
    <property type="entry name" value="HAD_sf"/>
</dbReference>
<dbReference type="Gene3D" id="3.40.50.1000">
    <property type="entry name" value="HAD superfamily/HAD-like"/>
    <property type="match status" value="1"/>
</dbReference>
<dbReference type="SUPFAM" id="SSF56784">
    <property type="entry name" value="HAD-like"/>
    <property type="match status" value="1"/>
</dbReference>
<accession>A0A3A6PGA3</accession>
<evidence type="ECO:0000256" key="1">
    <source>
        <dbReference type="ARBA" id="ARBA00006171"/>
    </source>
</evidence>
<dbReference type="PRINTS" id="PR00413">
    <property type="entry name" value="HADHALOGNASE"/>
</dbReference>
<dbReference type="NCBIfam" id="TIGR01549">
    <property type="entry name" value="HAD-SF-IA-v1"/>
    <property type="match status" value="1"/>
</dbReference>
<keyword evidence="2" id="KW-0479">Metal-binding</keyword>
<protein>
    <submittedName>
        <fullName evidence="4">HAD family hydrolase</fullName>
    </submittedName>
</protein>
<reference evidence="4 5" key="1">
    <citation type="submission" date="2018-09" db="EMBL/GenBank/DDBJ databases">
        <title>Paenibacillus aracenensis nov. sp. isolated from a cave in southern Spain.</title>
        <authorList>
            <person name="Jurado V."/>
            <person name="Gutierrez-Patricio S."/>
            <person name="Gonzalez-Pimentel J.L."/>
            <person name="Miller A.Z."/>
            <person name="Laiz L."/>
            <person name="Saiz-Jimenez C."/>
        </authorList>
    </citation>
    <scope>NUCLEOTIDE SEQUENCE [LARGE SCALE GENOMIC DNA]</scope>
    <source>
        <strain evidence="4 5">JCM 19203</strain>
    </source>
</reference>
<organism evidence="4 5">
    <name type="scientific">Paenibacillus pinisoli</name>
    <dbReference type="NCBI Taxonomy" id="1276110"/>
    <lineage>
        <taxon>Bacteria</taxon>
        <taxon>Bacillati</taxon>
        <taxon>Bacillota</taxon>
        <taxon>Bacilli</taxon>
        <taxon>Bacillales</taxon>
        <taxon>Paenibacillaceae</taxon>
        <taxon>Paenibacillus</taxon>
    </lineage>
</organism>
<dbReference type="PANTHER" id="PTHR18901:SF38">
    <property type="entry name" value="PSEUDOURIDINE-5'-PHOSPHATASE"/>
    <property type="match status" value="1"/>
</dbReference>
<evidence type="ECO:0000256" key="2">
    <source>
        <dbReference type="ARBA" id="ARBA00022723"/>
    </source>
</evidence>
<dbReference type="InterPro" id="IPR006439">
    <property type="entry name" value="HAD-SF_hydro_IA"/>
</dbReference>
<dbReference type="OrthoDB" id="9797743at2"/>